<evidence type="ECO:0000313" key="1">
    <source>
        <dbReference type="EMBL" id="VUZ47349.1"/>
    </source>
</evidence>
<sequence>MSTLGGEEEWMRDFHMAKTDFERICFLLKAIQNSNQGFAHFSKLETRGTIARFYGKSDRISELNRLCSLAEWNKNNVSRALHYATSAVFYALSPEQKIMAYSRRCNILFNLGLIQEAIRDGEQSFMIIQTIQDTETFKLPFLQEELVHILLVQTK</sequence>
<name>A0A564YK75_HYMDI</name>
<dbReference type="AlphaFoldDB" id="A0A564YK75"/>
<reference evidence="1 2" key="1">
    <citation type="submission" date="2019-07" db="EMBL/GenBank/DDBJ databases">
        <authorList>
            <person name="Jastrzebski P J."/>
            <person name="Paukszto L."/>
            <person name="Jastrzebski P J."/>
        </authorList>
    </citation>
    <scope>NUCLEOTIDE SEQUENCE [LARGE SCALE GENOMIC DNA]</scope>
    <source>
        <strain evidence="1 2">WMS-il1</strain>
    </source>
</reference>
<evidence type="ECO:0000313" key="2">
    <source>
        <dbReference type="Proteomes" id="UP000321570"/>
    </source>
</evidence>
<protein>
    <recommendedName>
        <fullName evidence="3">TPR_REGION domain-containing protein</fullName>
    </recommendedName>
</protein>
<keyword evidence="2" id="KW-1185">Reference proteome</keyword>
<proteinExistence type="predicted"/>
<gene>
    <name evidence="1" type="ORF">WMSIL1_LOCUS6953</name>
</gene>
<dbReference type="EMBL" id="CABIJS010000233">
    <property type="protein sequence ID" value="VUZ47349.1"/>
    <property type="molecule type" value="Genomic_DNA"/>
</dbReference>
<accession>A0A564YK75</accession>
<dbReference type="Proteomes" id="UP000321570">
    <property type="component" value="Unassembled WGS sequence"/>
</dbReference>
<evidence type="ECO:0008006" key="3">
    <source>
        <dbReference type="Google" id="ProtNLM"/>
    </source>
</evidence>
<organism evidence="1 2">
    <name type="scientific">Hymenolepis diminuta</name>
    <name type="common">Rat tapeworm</name>
    <dbReference type="NCBI Taxonomy" id="6216"/>
    <lineage>
        <taxon>Eukaryota</taxon>
        <taxon>Metazoa</taxon>
        <taxon>Spiralia</taxon>
        <taxon>Lophotrochozoa</taxon>
        <taxon>Platyhelminthes</taxon>
        <taxon>Cestoda</taxon>
        <taxon>Eucestoda</taxon>
        <taxon>Cyclophyllidea</taxon>
        <taxon>Hymenolepididae</taxon>
        <taxon>Hymenolepis</taxon>
    </lineage>
</organism>